<dbReference type="Gene3D" id="3.40.50.1820">
    <property type="entry name" value="alpha/beta hydrolase"/>
    <property type="match status" value="1"/>
</dbReference>
<accession>A0ABY2SEE9</accession>
<name>A0ABY2SEE9_9HYPH</name>
<dbReference type="Pfam" id="PF00561">
    <property type="entry name" value="Abhydrolase_1"/>
    <property type="match status" value="1"/>
</dbReference>
<dbReference type="PANTHER" id="PTHR43798">
    <property type="entry name" value="MONOACYLGLYCEROL LIPASE"/>
    <property type="match status" value="1"/>
</dbReference>
<organism evidence="2 3">
    <name type="scientific">Martelella alba</name>
    <dbReference type="NCBI Taxonomy" id="2590451"/>
    <lineage>
        <taxon>Bacteria</taxon>
        <taxon>Pseudomonadati</taxon>
        <taxon>Pseudomonadota</taxon>
        <taxon>Alphaproteobacteria</taxon>
        <taxon>Hyphomicrobiales</taxon>
        <taxon>Aurantimonadaceae</taxon>
        <taxon>Martelella</taxon>
    </lineage>
</organism>
<evidence type="ECO:0000313" key="2">
    <source>
        <dbReference type="EMBL" id="TKI02348.1"/>
    </source>
</evidence>
<dbReference type="InterPro" id="IPR029058">
    <property type="entry name" value="AB_hydrolase_fold"/>
</dbReference>
<reference evidence="2 3" key="1">
    <citation type="submission" date="2019-04" db="EMBL/GenBank/DDBJ databases">
        <authorList>
            <person name="Li M."/>
            <person name="Gao C."/>
        </authorList>
    </citation>
    <scope>NUCLEOTIDE SEQUENCE [LARGE SCALE GENOMIC DNA]</scope>
    <source>
        <strain evidence="2 3">BGMRC 2031</strain>
    </source>
</reference>
<feature type="domain" description="AB hydrolase-1" evidence="1">
    <location>
        <begin position="22"/>
        <end position="245"/>
    </location>
</feature>
<dbReference type="RefSeq" id="WP_136993066.1">
    <property type="nucleotide sequence ID" value="NZ_SZPQ01000086.1"/>
</dbReference>
<dbReference type="PRINTS" id="PR00111">
    <property type="entry name" value="ABHYDROLASE"/>
</dbReference>
<keyword evidence="3" id="KW-1185">Reference proteome</keyword>
<evidence type="ECO:0000313" key="3">
    <source>
        <dbReference type="Proteomes" id="UP000305202"/>
    </source>
</evidence>
<dbReference type="EMBL" id="SZPQ01000086">
    <property type="protein sequence ID" value="TKI02348.1"/>
    <property type="molecule type" value="Genomic_DNA"/>
</dbReference>
<evidence type="ECO:0000259" key="1">
    <source>
        <dbReference type="Pfam" id="PF00561"/>
    </source>
</evidence>
<dbReference type="Proteomes" id="UP000305202">
    <property type="component" value="Unassembled WGS sequence"/>
</dbReference>
<comment type="caution">
    <text evidence="2">The sequence shown here is derived from an EMBL/GenBank/DDBJ whole genome shotgun (WGS) entry which is preliminary data.</text>
</comment>
<proteinExistence type="predicted"/>
<sequence>MKRINDNGSSVSYFHEGDGKNVLFLHGTNIAGKSSFGHVLTYFTDKYTALVTDYAGCGQSTLPDGPISIEQLADQAALVITDNGKEPVDIVGTSLGAVVAATVAARYPSLVRKLVLTAPWADGKDPRHTLMFSTWLQLEKTSPREATAFGLSHVLSPVFLSALGSEKLATLCARPSENDSARRIELGLNLDINAYLTMVKMPTLIVALTDDTLIPRYQVEKVHRQISGSKYIEIQSGHAVQIESPDIWARTVRDFLDL</sequence>
<dbReference type="SUPFAM" id="SSF53474">
    <property type="entry name" value="alpha/beta-Hydrolases"/>
    <property type="match status" value="1"/>
</dbReference>
<dbReference type="GO" id="GO:0016787">
    <property type="term" value="F:hydrolase activity"/>
    <property type="evidence" value="ECO:0007669"/>
    <property type="project" value="UniProtKB-KW"/>
</dbReference>
<gene>
    <name evidence="2" type="ORF">FCN80_25290</name>
</gene>
<keyword evidence="2" id="KW-0378">Hydrolase</keyword>
<dbReference type="InterPro" id="IPR050266">
    <property type="entry name" value="AB_hydrolase_sf"/>
</dbReference>
<dbReference type="InterPro" id="IPR000073">
    <property type="entry name" value="AB_hydrolase_1"/>
</dbReference>
<protein>
    <submittedName>
        <fullName evidence="2">Alpha/beta hydrolase</fullName>
    </submittedName>
</protein>